<proteinExistence type="predicted"/>
<organism evidence="1 2">
    <name type="scientific">Niallia circulans</name>
    <name type="common">Bacillus circulans</name>
    <dbReference type="NCBI Taxonomy" id="1397"/>
    <lineage>
        <taxon>Bacteria</taxon>
        <taxon>Bacillati</taxon>
        <taxon>Bacillota</taxon>
        <taxon>Bacilli</taxon>
        <taxon>Bacillales</taxon>
        <taxon>Bacillaceae</taxon>
        <taxon>Niallia</taxon>
    </lineage>
</organism>
<dbReference type="EMBL" id="LDPH01000002">
    <property type="protein sequence ID" value="KLV27779.1"/>
    <property type="molecule type" value="Genomic_DNA"/>
</dbReference>
<dbReference type="RefSeq" id="WP_047940334.1">
    <property type="nucleotide sequence ID" value="NZ_JARTLH010000026.1"/>
</dbReference>
<name>A0A0J1IP75_NIACI</name>
<protein>
    <submittedName>
        <fullName evidence="1">Uncharacterized protein</fullName>
    </submittedName>
</protein>
<sequence>MPKQKWNDDKIKLVLKQMPYIKDERSPEFIYRTIQMKKKSERKSRRIMPVLATVCTLMLLFIISQSFFDSNREDSFKRESKMADNSAEMKNKSYDIAETAESENYDMTDEQGERLTTSLIPSAIYEDEVGKQELLTYPIPDKNVQVIVPVSILVENPNKLSRFDLYVENVKKVIGVNKQLSSYFPISPEMFAYDLKDDYIEVNVKQGISNFGSHSEDFFNTMVQQQLQTIGAKKMEFYTDGKLGAVLGNREETSIEYKPLENRAYFLLENDEQDDQPLYVPWEKPYDTIENAFDAMENNIDTHGLSASIPDTIDIDKVSKDESKGELVVHLSNESKMEEDQKTLHAIESILLTAKDFKYSTVKFENTNVKEVGGFELTKELDVPVAANKVDIEQ</sequence>
<gene>
    <name evidence="1" type="ORF">ABW02_02430</name>
</gene>
<dbReference type="Proteomes" id="UP000036045">
    <property type="component" value="Unassembled WGS sequence"/>
</dbReference>
<dbReference type="OrthoDB" id="2965336at2"/>
<accession>A0A0J1IP75</accession>
<reference evidence="1 2" key="1">
    <citation type="submission" date="2015-05" db="EMBL/GenBank/DDBJ databases">
        <title>Whole genome sequence and identification of bacterial endophytes from Costus igneus.</title>
        <authorList>
            <person name="Lee Y.P."/>
            <person name="Gan H.M."/>
            <person name="Eng W."/>
            <person name="Wheatley M.S."/>
            <person name="Caraballo A."/>
            <person name="Polter S."/>
            <person name="Savka M.A."/>
            <person name="Hudson A.O."/>
        </authorList>
    </citation>
    <scope>NUCLEOTIDE SEQUENCE [LARGE SCALE GENOMIC DNA]</scope>
    <source>
        <strain evidence="1 2">RIT379</strain>
    </source>
</reference>
<evidence type="ECO:0000313" key="2">
    <source>
        <dbReference type="Proteomes" id="UP000036045"/>
    </source>
</evidence>
<keyword evidence="2" id="KW-1185">Reference proteome</keyword>
<dbReference type="PATRIC" id="fig|1397.4.peg.1741"/>
<dbReference type="AlphaFoldDB" id="A0A0J1IP75"/>
<evidence type="ECO:0000313" key="1">
    <source>
        <dbReference type="EMBL" id="KLV27779.1"/>
    </source>
</evidence>
<comment type="caution">
    <text evidence="1">The sequence shown here is derived from an EMBL/GenBank/DDBJ whole genome shotgun (WGS) entry which is preliminary data.</text>
</comment>